<name>A0A7J7BWH2_TRIWF</name>
<dbReference type="EMBL" id="JAAARO010000023">
    <property type="protein sequence ID" value="KAF5725886.1"/>
    <property type="molecule type" value="Genomic_DNA"/>
</dbReference>
<dbReference type="Gene3D" id="1.10.1320.10">
    <property type="entry name" value="DNA-directed RNA polymerase, N-terminal domain"/>
    <property type="match status" value="1"/>
</dbReference>
<dbReference type="InterPro" id="IPR029262">
    <property type="entry name" value="RPOL_N"/>
</dbReference>
<dbReference type="InterPro" id="IPR002092">
    <property type="entry name" value="DNA-dir_Rpol_phage-type"/>
</dbReference>
<keyword evidence="3" id="KW-1185">Reference proteome</keyword>
<proteinExistence type="predicted"/>
<dbReference type="InterPro" id="IPR037159">
    <property type="entry name" value="RNA_POL_N_sf"/>
</dbReference>
<dbReference type="AlphaFoldDB" id="A0A7J7BWH2"/>
<dbReference type="PANTHER" id="PTHR10102">
    <property type="entry name" value="DNA-DIRECTED RNA POLYMERASE, MITOCHONDRIAL"/>
    <property type="match status" value="1"/>
</dbReference>
<organism evidence="2 3">
    <name type="scientific">Tripterygium wilfordii</name>
    <name type="common">Thunder God vine</name>
    <dbReference type="NCBI Taxonomy" id="458696"/>
    <lineage>
        <taxon>Eukaryota</taxon>
        <taxon>Viridiplantae</taxon>
        <taxon>Streptophyta</taxon>
        <taxon>Embryophyta</taxon>
        <taxon>Tracheophyta</taxon>
        <taxon>Spermatophyta</taxon>
        <taxon>Magnoliopsida</taxon>
        <taxon>eudicotyledons</taxon>
        <taxon>Gunneridae</taxon>
        <taxon>Pentapetalae</taxon>
        <taxon>rosids</taxon>
        <taxon>fabids</taxon>
        <taxon>Celastrales</taxon>
        <taxon>Celastraceae</taxon>
        <taxon>Tripterygium</taxon>
    </lineage>
</organism>
<dbReference type="GO" id="GO:0034245">
    <property type="term" value="C:mitochondrial DNA-directed RNA polymerase complex"/>
    <property type="evidence" value="ECO:0007669"/>
    <property type="project" value="TreeGrafter"/>
</dbReference>
<dbReference type="GO" id="GO:0003677">
    <property type="term" value="F:DNA binding"/>
    <property type="evidence" value="ECO:0007669"/>
    <property type="project" value="InterPro"/>
</dbReference>
<dbReference type="Proteomes" id="UP000593562">
    <property type="component" value="Unassembled WGS sequence"/>
</dbReference>
<dbReference type="OrthoDB" id="1733352at2759"/>
<evidence type="ECO:0000313" key="3">
    <source>
        <dbReference type="Proteomes" id="UP000593562"/>
    </source>
</evidence>
<dbReference type="Pfam" id="PF14700">
    <property type="entry name" value="RPOL_N"/>
    <property type="match status" value="1"/>
</dbReference>
<evidence type="ECO:0000313" key="2">
    <source>
        <dbReference type="EMBL" id="KAF5725886.1"/>
    </source>
</evidence>
<gene>
    <name evidence="2" type="ORF">HS088_TW23G00618</name>
</gene>
<feature type="domain" description="DNA-directed RNA polymerase N-terminal" evidence="1">
    <location>
        <begin position="14"/>
        <end position="107"/>
    </location>
</feature>
<dbReference type="PANTHER" id="PTHR10102:SF1">
    <property type="entry name" value="DNA-DIRECTED RNA POLYMERASE 3, CHLOROPLASTIC"/>
    <property type="match status" value="1"/>
</dbReference>
<dbReference type="GO" id="GO:0003899">
    <property type="term" value="F:DNA-directed RNA polymerase activity"/>
    <property type="evidence" value="ECO:0007669"/>
    <property type="project" value="InterPro"/>
</dbReference>
<accession>A0A7J7BWH2</accession>
<dbReference type="GO" id="GO:0006390">
    <property type="term" value="P:mitochondrial transcription"/>
    <property type="evidence" value="ECO:0007669"/>
    <property type="project" value="TreeGrafter"/>
</dbReference>
<evidence type="ECO:0000259" key="1">
    <source>
        <dbReference type="Pfam" id="PF14700"/>
    </source>
</evidence>
<sequence>MVRKRVKSVKSLIKRKRLTEVQKLVKNDETKPWGRDTQAKLGSRPIELLIDTAFVQPPVNQSADTPPDVRPAFRHKLKTLGKNTGQGMAKKYGVIECDPLILTGLDRSVS</sequence>
<dbReference type="InParanoid" id="A0A7J7BWH2"/>
<reference evidence="2 3" key="1">
    <citation type="journal article" date="2020" name="Nat. Commun.">
        <title>Genome of Tripterygium wilfordii and identification of cytochrome P450 involved in triptolide biosynthesis.</title>
        <authorList>
            <person name="Tu L."/>
            <person name="Su P."/>
            <person name="Zhang Z."/>
            <person name="Gao L."/>
            <person name="Wang J."/>
            <person name="Hu T."/>
            <person name="Zhou J."/>
            <person name="Zhang Y."/>
            <person name="Zhao Y."/>
            <person name="Liu Y."/>
            <person name="Song Y."/>
            <person name="Tong Y."/>
            <person name="Lu Y."/>
            <person name="Yang J."/>
            <person name="Xu C."/>
            <person name="Jia M."/>
            <person name="Peters R.J."/>
            <person name="Huang L."/>
            <person name="Gao W."/>
        </authorList>
    </citation>
    <scope>NUCLEOTIDE SEQUENCE [LARGE SCALE GENOMIC DNA]</scope>
    <source>
        <strain evidence="3">cv. XIE 37</strain>
        <tissue evidence="2">Leaf</tissue>
    </source>
</reference>
<protein>
    <submittedName>
        <fullName evidence="2">DNA/RNA polymerases superfamily protein isoform 2</fullName>
    </submittedName>
</protein>
<comment type="caution">
    <text evidence="2">The sequence shown here is derived from an EMBL/GenBank/DDBJ whole genome shotgun (WGS) entry which is preliminary data.</text>
</comment>